<evidence type="ECO:0000256" key="5">
    <source>
        <dbReference type="ARBA" id="ARBA00023136"/>
    </source>
</evidence>
<evidence type="ECO:0000313" key="8">
    <source>
        <dbReference type="Proteomes" id="UP000294963"/>
    </source>
</evidence>
<gene>
    <name evidence="7" type="ORF">EC844_11512</name>
</gene>
<evidence type="ECO:0000256" key="4">
    <source>
        <dbReference type="ARBA" id="ARBA00022989"/>
    </source>
</evidence>
<evidence type="ECO:0000256" key="6">
    <source>
        <dbReference type="SAM" id="Phobius"/>
    </source>
</evidence>
<comment type="caution">
    <text evidence="7">The sequence shown here is derived from an EMBL/GenBank/DDBJ whole genome shotgun (WGS) entry which is preliminary data.</text>
</comment>
<evidence type="ECO:0000256" key="2">
    <source>
        <dbReference type="ARBA" id="ARBA00022475"/>
    </source>
</evidence>
<dbReference type="PANTHER" id="PTHR30086:SF20">
    <property type="entry name" value="ARGININE EXPORTER PROTEIN ARGO-RELATED"/>
    <property type="match status" value="1"/>
</dbReference>
<keyword evidence="5 6" id="KW-0472">Membrane</keyword>
<evidence type="ECO:0000256" key="3">
    <source>
        <dbReference type="ARBA" id="ARBA00022692"/>
    </source>
</evidence>
<dbReference type="Proteomes" id="UP000294963">
    <property type="component" value="Unassembled WGS sequence"/>
</dbReference>
<dbReference type="EMBL" id="SLVJ01000015">
    <property type="protein sequence ID" value="TCM65175.1"/>
    <property type="molecule type" value="Genomic_DNA"/>
</dbReference>
<dbReference type="PANTHER" id="PTHR30086">
    <property type="entry name" value="ARGININE EXPORTER PROTEIN ARGO"/>
    <property type="match status" value="1"/>
</dbReference>
<feature type="transmembrane region" description="Helical" evidence="6">
    <location>
        <begin position="77"/>
        <end position="94"/>
    </location>
</feature>
<proteinExistence type="predicted"/>
<dbReference type="OrthoDB" id="9812084at2"/>
<reference evidence="7 8" key="1">
    <citation type="submission" date="2019-03" db="EMBL/GenBank/DDBJ databases">
        <title>Genomic analyses of the natural microbiome of Caenorhabditis elegans.</title>
        <authorList>
            <person name="Samuel B."/>
        </authorList>
    </citation>
    <scope>NUCLEOTIDE SEQUENCE [LARGE SCALE GENOMIC DNA]</scope>
    <source>
        <strain evidence="7 8">JUb89</strain>
    </source>
</reference>
<keyword evidence="3 6" id="KW-0812">Transmembrane</keyword>
<organism evidence="7 8">
    <name type="scientific">Acinetobacter calcoaceticus</name>
    <dbReference type="NCBI Taxonomy" id="471"/>
    <lineage>
        <taxon>Bacteria</taxon>
        <taxon>Pseudomonadati</taxon>
        <taxon>Pseudomonadota</taxon>
        <taxon>Gammaproteobacteria</taxon>
        <taxon>Moraxellales</taxon>
        <taxon>Moraxellaceae</taxon>
        <taxon>Acinetobacter</taxon>
        <taxon>Acinetobacter calcoaceticus/baumannii complex</taxon>
    </lineage>
</organism>
<keyword evidence="2" id="KW-1003">Cell membrane</keyword>
<sequence>MSLSLYLAFCVYAIVTSVTPGPNNFLALASGVNFGVKKTWPLVLGICFGFTVMFLLIALGINALFIQFPIIIPILKVLGSLYILYLAYLIAGSGKFNVSDEQPEKMLGFWNGAFFQWINPKSWIVLLGAITAYTTADTATQEIIFIGLIYGVIAIPCVLVWAVIGDQMGNYLSQGNRAVIFNRVMGLLLAVSLIPIWTM</sequence>
<feature type="transmembrane region" description="Helical" evidence="6">
    <location>
        <begin position="114"/>
        <end position="136"/>
    </location>
</feature>
<name>A0A4R1XSV8_ACICA</name>
<comment type="subcellular location">
    <subcellularLocation>
        <location evidence="1">Cell membrane</location>
        <topology evidence="1">Multi-pass membrane protein</topology>
    </subcellularLocation>
</comment>
<dbReference type="GO" id="GO:0033228">
    <property type="term" value="P:cysteine export across plasma membrane"/>
    <property type="evidence" value="ECO:0007669"/>
    <property type="project" value="TreeGrafter"/>
</dbReference>
<keyword evidence="8" id="KW-1185">Reference proteome</keyword>
<keyword evidence="4 6" id="KW-1133">Transmembrane helix</keyword>
<accession>A0A4R1XSV8</accession>
<feature type="transmembrane region" description="Helical" evidence="6">
    <location>
        <begin position="143"/>
        <end position="164"/>
    </location>
</feature>
<feature type="transmembrane region" description="Helical" evidence="6">
    <location>
        <begin position="179"/>
        <end position="198"/>
    </location>
</feature>
<evidence type="ECO:0000256" key="1">
    <source>
        <dbReference type="ARBA" id="ARBA00004651"/>
    </source>
</evidence>
<dbReference type="GO" id="GO:0015171">
    <property type="term" value="F:amino acid transmembrane transporter activity"/>
    <property type="evidence" value="ECO:0007669"/>
    <property type="project" value="TreeGrafter"/>
</dbReference>
<dbReference type="Pfam" id="PF01810">
    <property type="entry name" value="LysE"/>
    <property type="match status" value="1"/>
</dbReference>
<dbReference type="InterPro" id="IPR001123">
    <property type="entry name" value="LeuE-type"/>
</dbReference>
<evidence type="ECO:0000313" key="7">
    <source>
        <dbReference type="EMBL" id="TCM65175.1"/>
    </source>
</evidence>
<dbReference type="AlphaFoldDB" id="A0A4R1XSV8"/>
<feature type="transmembrane region" description="Helical" evidence="6">
    <location>
        <begin position="42"/>
        <end position="65"/>
    </location>
</feature>
<protein>
    <submittedName>
        <fullName evidence="7">Threonine/homoserine/homoserine lactone efflux protein</fullName>
    </submittedName>
</protein>
<dbReference type="GO" id="GO:0005886">
    <property type="term" value="C:plasma membrane"/>
    <property type="evidence" value="ECO:0007669"/>
    <property type="project" value="UniProtKB-SubCell"/>
</dbReference>